<evidence type="ECO:0008006" key="5">
    <source>
        <dbReference type="Google" id="ProtNLM"/>
    </source>
</evidence>
<evidence type="ECO:0000256" key="2">
    <source>
        <dbReference type="SAM" id="MobiDB-lite"/>
    </source>
</evidence>
<dbReference type="PIRSF" id="PIRSF009303">
    <property type="entry name" value="Cell_cycle_RAD9"/>
    <property type="match status" value="1"/>
</dbReference>
<reference evidence="4" key="1">
    <citation type="journal article" date="2019" name="Nat. Commun.">
        <title>The genome of broomcorn millet.</title>
        <authorList>
            <person name="Zou C."/>
            <person name="Miki D."/>
            <person name="Li D."/>
            <person name="Tang Q."/>
            <person name="Xiao L."/>
            <person name="Rajput S."/>
            <person name="Deng P."/>
            <person name="Jia W."/>
            <person name="Huang R."/>
            <person name="Zhang M."/>
            <person name="Sun Y."/>
            <person name="Hu J."/>
            <person name="Fu X."/>
            <person name="Schnable P.S."/>
            <person name="Li F."/>
            <person name="Zhang H."/>
            <person name="Feng B."/>
            <person name="Zhu X."/>
            <person name="Liu R."/>
            <person name="Schnable J.C."/>
            <person name="Zhu J.-K."/>
            <person name="Zhang H."/>
        </authorList>
    </citation>
    <scope>NUCLEOTIDE SEQUENCE [LARGE SCALE GENOMIC DNA]</scope>
</reference>
<proteinExistence type="inferred from homology"/>
<sequence>MELSINGSSLRTFGRCVTFLARVASELVLQAHLAKLELHTLNSSRSAYGSVSLARDFFDTYHLDAAASAPSSTPLQCSVLLKKTYWIVCSAEPEVQSLALDRGRFPSRLTIRPRELARLLSNFQSSLQELTIIATDPAAGLPDAGGDVGGKAVELRSYNDPAKDDCDTRLHTQLWIDPVEEFVEYVHAGDPVDVTFGVKELKAFLSFCEGCEVDILLFFEKTGEPVLLVPRFGLDDGSTSDFEATLVLATMTVSQLADSNDAQQPATSAQHNGEPRAATTPSVSNHTKIWSELSEVLSAIPRSQHHPSNWVGADDNDDDNEDEELLVQTTPHYMD</sequence>
<dbReference type="PANTHER" id="PTHR15237:SF0">
    <property type="entry name" value="CELL CYCLE CHECKPOINT CONTROL PROTEIN"/>
    <property type="match status" value="1"/>
</dbReference>
<evidence type="ECO:0000313" key="4">
    <source>
        <dbReference type="Proteomes" id="UP000275267"/>
    </source>
</evidence>
<evidence type="ECO:0000313" key="3">
    <source>
        <dbReference type="EMBL" id="RLN15929.1"/>
    </source>
</evidence>
<comment type="caution">
    <text evidence="3">The sequence shown here is derived from an EMBL/GenBank/DDBJ whole genome shotgun (WGS) entry which is preliminary data.</text>
</comment>
<dbReference type="InterPro" id="IPR007268">
    <property type="entry name" value="Rad9/Ddc1"/>
</dbReference>
<dbReference type="Gene3D" id="3.70.10.10">
    <property type="match status" value="2"/>
</dbReference>
<dbReference type="EMBL" id="PQIB02000005">
    <property type="protein sequence ID" value="RLN15929.1"/>
    <property type="molecule type" value="Genomic_DNA"/>
</dbReference>
<dbReference type="GO" id="GO:0031573">
    <property type="term" value="P:mitotic intra-S DNA damage checkpoint signaling"/>
    <property type="evidence" value="ECO:0007669"/>
    <property type="project" value="TreeGrafter"/>
</dbReference>
<keyword evidence="4" id="KW-1185">Reference proteome</keyword>
<organism evidence="3 4">
    <name type="scientific">Panicum miliaceum</name>
    <name type="common">Proso millet</name>
    <name type="synonym">Broomcorn millet</name>
    <dbReference type="NCBI Taxonomy" id="4540"/>
    <lineage>
        <taxon>Eukaryota</taxon>
        <taxon>Viridiplantae</taxon>
        <taxon>Streptophyta</taxon>
        <taxon>Embryophyta</taxon>
        <taxon>Tracheophyta</taxon>
        <taxon>Spermatophyta</taxon>
        <taxon>Magnoliopsida</taxon>
        <taxon>Liliopsida</taxon>
        <taxon>Poales</taxon>
        <taxon>Poaceae</taxon>
        <taxon>PACMAD clade</taxon>
        <taxon>Panicoideae</taxon>
        <taxon>Panicodae</taxon>
        <taxon>Paniceae</taxon>
        <taxon>Panicinae</taxon>
        <taxon>Panicum</taxon>
        <taxon>Panicum sect. Panicum</taxon>
    </lineage>
</organism>
<dbReference type="AlphaFoldDB" id="A0A3L6S5P6"/>
<dbReference type="InterPro" id="IPR046938">
    <property type="entry name" value="DNA_clamp_sf"/>
</dbReference>
<evidence type="ECO:0000256" key="1">
    <source>
        <dbReference type="ARBA" id="ARBA00008494"/>
    </source>
</evidence>
<accession>A0A3L6S5P6</accession>
<dbReference type="SUPFAM" id="SSF55979">
    <property type="entry name" value="DNA clamp"/>
    <property type="match status" value="1"/>
</dbReference>
<gene>
    <name evidence="3" type="ORF">C2845_PM02G26400</name>
</gene>
<feature type="region of interest" description="Disordered" evidence="2">
    <location>
        <begin position="258"/>
        <end position="285"/>
    </location>
</feature>
<dbReference type="GO" id="GO:0030896">
    <property type="term" value="C:checkpoint clamp complex"/>
    <property type="evidence" value="ECO:0007669"/>
    <property type="project" value="InterPro"/>
</dbReference>
<dbReference type="GO" id="GO:0006281">
    <property type="term" value="P:DNA repair"/>
    <property type="evidence" value="ECO:0007669"/>
    <property type="project" value="InterPro"/>
</dbReference>
<dbReference type="InterPro" id="IPR026584">
    <property type="entry name" value="Rad9"/>
</dbReference>
<dbReference type="GO" id="GO:0071479">
    <property type="term" value="P:cellular response to ionizing radiation"/>
    <property type="evidence" value="ECO:0007669"/>
    <property type="project" value="TreeGrafter"/>
</dbReference>
<feature type="compositionally biased region" description="Polar residues" evidence="2">
    <location>
        <begin position="258"/>
        <end position="271"/>
    </location>
</feature>
<dbReference type="OrthoDB" id="60092at2759"/>
<name>A0A3L6S5P6_PANMI</name>
<dbReference type="Proteomes" id="UP000275267">
    <property type="component" value="Unassembled WGS sequence"/>
</dbReference>
<dbReference type="PANTHER" id="PTHR15237">
    <property type="entry name" value="DNA REPAIR PROTEIN RAD9"/>
    <property type="match status" value="1"/>
</dbReference>
<dbReference type="STRING" id="4540.A0A3L6S5P6"/>
<comment type="similarity">
    <text evidence="1">Belongs to the rad9 family.</text>
</comment>
<dbReference type="GO" id="GO:0000076">
    <property type="term" value="P:DNA replication checkpoint signaling"/>
    <property type="evidence" value="ECO:0007669"/>
    <property type="project" value="TreeGrafter"/>
</dbReference>
<protein>
    <recommendedName>
        <fullName evidence="5">Cell cycle checkpoint control protein RAD9A</fullName>
    </recommendedName>
</protein>
<dbReference type="Pfam" id="PF04139">
    <property type="entry name" value="Rad9"/>
    <property type="match status" value="1"/>
</dbReference>